<dbReference type="AlphaFoldDB" id="A0A8J3D7X5"/>
<name>A0A8J3D7X5_9BACT</name>
<dbReference type="Proteomes" id="UP000598271">
    <property type="component" value="Unassembled WGS sequence"/>
</dbReference>
<evidence type="ECO:0000313" key="1">
    <source>
        <dbReference type="EMBL" id="GHB87440.1"/>
    </source>
</evidence>
<dbReference type="EMBL" id="BMXF01000008">
    <property type="protein sequence ID" value="GHB87440.1"/>
    <property type="molecule type" value="Genomic_DNA"/>
</dbReference>
<sequence>MIRSKLLIATAVAALTCCNQPIEVSVNEQADTLAGVATSRDFNLLIPPGPYRIDRIDVDFGRWYGVPMELYLRPTGADPSAVYQIEFKSTSYGYLQIAGDRLFPGDKITVPYALFKDYRLTAYLPRHLKANTS</sequence>
<accession>A0A8J3D7X5</accession>
<proteinExistence type="predicted"/>
<comment type="caution">
    <text evidence="1">The sequence shown here is derived from an EMBL/GenBank/DDBJ whole genome shotgun (WGS) entry which is preliminary data.</text>
</comment>
<gene>
    <name evidence="1" type="ORF">GCM10007390_49150</name>
</gene>
<evidence type="ECO:0000313" key="2">
    <source>
        <dbReference type="Proteomes" id="UP000598271"/>
    </source>
</evidence>
<protein>
    <submittedName>
        <fullName evidence="1">Uncharacterized protein</fullName>
    </submittedName>
</protein>
<dbReference type="RefSeq" id="WP_189568646.1">
    <property type="nucleotide sequence ID" value="NZ_BMXF01000008.1"/>
</dbReference>
<reference evidence="1 2" key="1">
    <citation type="journal article" date="2014" name="Int. J. Syst. Evol. Microbiol.">
        <title>Complete genome sequence of Corynebacterium casei LMG S-19264T (=DSM 44701T), isolated from a smear-ripened cheese.</title>
        <authorList>
            <consortium name="US DOE Joint Genome Institute (JGI-PGF)"/>
            <person name="Walter F."/>
            <person name="Albersmeier A."/>
            <person name="Kalinowski J."/>
            <person name="Ruckert C."/>
        </authorList>
    </citation>
    <scope>NUCLEOTIDE SEQUENCE [LARGE SCALE GENOMIC DNA]</scope>
    <source>
        <strain evidence="1 2">KCTC 12866</strain>
    </source>
</reference>
<keyword evidence="2" id="KW-1185">Reference proteome</keyword>
<organism evidence="1 2">
    <name type="scientific">Persicitalea jodogahamensis</name>
    <dbReference type="NCBI Taxonomy" id="402147"/>
    <lineage>
        <taxon>Bacteria</taxon>
        <taxon>Pseudomonadati</taxon>
        <taxon>Bacteroidota</taxon>
        <taxon>Cytophagia</taxon>
        <taxon>Cytophagales</taxon>
        <taxon>Spirosomataceae</taxon>
        <taxon>Persicitalea</taxon>
    </lineage>
</organism>